<reference evidence="1 2" key="1">
    <citation type="submission" date="2022-11" db="EMBL/GenBank/DDBJ databases">
        <title>The characterization of three novel Bacteroidetes species and genomic analysis of their roles in tidal elemental geochemical cycles.</title>
        <authorList>
            <person name="Ma K."/>
        </authorList>
    </citation>
    <scope>NUCLEOTIDE SEQUENCE [LARGE SCALE GENOMIC DNA]</scope>
    <source>
        <strain evidence="1 2">M17</strain>
    </source>
</reference>
<dbReference type="Pfam" id="PF12787">
    <property type="entry name" value="EcsC"/>
    <property type="match status" value="1"/>
</dbReference>
<evidence type="ECO:0000313" key="2">
    <source>
        <dbReference type="Proteomes" id="UP001209885"/>
    </source>
</evidence>
<dbReference type="EMBL" id="JAPFQN010000005">
    <property type="protein sequence ID" value="MCX2744150.1"/>
    <property type="molecule type" value="Genomic_DNA"/>
</dbReference>
<dbReference type="RefSeq" id="WP_266056616.1">
    <property type="nucleotide sequence ID" value="NZ_JAPFQN010000005.1"/>
</dbReference>
<evidence type="ECO:0000313" key="1">
    <source>
        <dbReference type="EMBL" id="MCX2744150.1"/>
    </source>
</evidence>
<proteinExistence type="predicted"/>
<comment type="caution">
    <text evidence="1">The sequence shown here is derived from an EMBL/GenBank/DDBJ whole genome shotgun (WGS) entry which is preliminary data.</text>
</comment>
<dbReference type="PANTHER" id="PTHR41260">
    <property type="entry name" value="PROTEIN ECSC"/>
    <property type="match status" value="1"/>
</dbReference>
<keyword evidence="2" id="KW-1185">Reference proteome</keyword>
<dbReference type="InterPro" id="IPR024787">
    <property type="entry name" value="EcsC"/>
</dbReference>
<name>A0ABT3RRC1_9BACT</name>
<gene>
    <name evidence="1" type="ORF">OO013_09750</name>
</gene>
<accession>A0ABT3RRC1</accession>
<dbReference type="Proteomes" id="UP001209885">
    <property type="component" value="Unassembled WGS sequence"/>
</dbReference>
<protein>
    <submittedName>
        <fullName evidence="1">EcsC family protein</fullName>
    </submittedName>
</protein>
<dbReference type="PANTHER" id="PTHR41260:SF1">
    <property type="entry name" value="PROTEIN ECSC"/>
    <property type="match status" value="1"/>
</dbReference>
<organism evidence="1 2">
    <name type="scientific">Mangrovivirga halotolerans</name>
    <dbReference type="NCBI Taxonomy" id="2993936"/>
    <lineage>
        <taxon>Bacteria</taxon>
        <taxon>Pseudomonadati</taxon>
        <taxon>Bacteroidota</taxon>
        <taxon>Cytophagia</taxon>
        <taxon>Cytophagales</taxon>
        <taxon>Mangrovivirgaceae</taxon>
        <taxon>Mangrovivirga</taxon>
    </lineage>
</organism>
<sequence>MDIDQKYVDEISSEFQLWKLKMQQQPSVLNQTAKGIQHKINTLIPDKVHNVITKAIKEITRGVIFGAEYTTVSSFDPYTLAEAEYFIKKRIDFYSSSSAAEGAITGFGGFISGLADFPLWLSLKMKLLFEIANGYGYDVTDYKERLYILHIFQLTFSSQKHRNHVFETMENWEANIESLPADINEFDWKTFQLEYRDFIDLAKLIQLIPGVGAIAGAYVNHKYTKMLGRYAMNAYRLRLLKTNTNN</sequence>